<dbReference type="Gene3D" id="3.30.1330.70">
    <property type="entry name" value="Holliday junction resolvase RusA"/>
    <property type="match status" value="1"/>
</dbReference>
<dbReference type="EMBL" id="JADLQN010000010">
    <property type="protein sequence ID" value="MBF6358149.1"/>
    <property type="molecule type" value="Genomic_DNA"/>
</dbReference>
<dbReference type="Proteomes" id="UP000707731">
    <property type="component" value="Unassembled WGS sequence"/>
</dbReference>
<organism evidence="1 2">
    <name type="scientific">Nocardia higoensis</name>
    <dbReference type="NCBI Taxonomy" id="228599"/>
    <lineage>
        <taxon>Bacteria</taxon>
        <taxon>Bacillati</taxon>
        <taxon>Actinomycetota</taxon>
        <taxon>Actinomycetes</taxon>
        <taxon>Mycobacteriales</taxon>
        <taxon>Nocardiaceae</taxon>
        <taxon>Nocardia</taxon>
    </lineage>
</organism>
<gene>
    <name evidence="1" type="ORF">IU449_27000</name>
</gene>
<keyword evidence="2" id="KW-1185">Reference proteome</keyword>
<dbReference type="SUPFAM" id="SSF103084">
    <property type="entry name" value="Holliday junction resolvase RusA"/>
    <property type="match status" value="1"/>
</dbReference>
<name>A0ABS0DI60_9NOCA</name>
<reference evidence="1 2" key="1">
    <citation type="submission" date="2020-10" db="EMBL/GenBank/DDBJ databases">
        <title>Identification of Nocardia species via Next-generation sequencing and recognition of intraspecies genetic diversity.</title>
        <authorList>
            <person name="Li P."/>
            <person name="Li P."/>
            <person name="Lu B."/>
        </authorList>
    </citation>
    <scope>NUCLEOTIDE SEQUENCE [LARGE SCALE GENOMIC DNA]</scope>
    <source>
        <strain evidence="1 2">BJ06-0143</strain>
    </source>
</reference>
<comment type="caution">
    <text evidence="1">The sequence shown here is derived from an EMBL/GenBank/DDBJ whole genome shotgun (WGS) entry which is preliminary data.</text>
</comment>
<protein>
    <submittedName>
        <fullName evidence="1">Uncharacterized protein</fullName>
    </submittedName>
</protein>
<evidence type="ECO:0000313" key="1">
    <source>
        <dbReference type="EMBL" id="MBF6358149.1"/>
    </source>
</evidence>
<proteinExistence type="predicted"/>
<evidence type="ECO:0000313" key="2">
    <source>
        <dbReference type="Proteomes" id="UP000707731"/>
    </source>
</evidence>
<dbReference type="InterPro" id="IPR036614">
    <property type="entry name" value="RusA-like_sf"/>
</dbReference>
<sequence>MNDRGYTRGAAMAKAAKTREIRATMVRLAEAAKLPALVAHLTMQLHYQPRDNRRRDTDNLVATLKPLADAMAVPPPGKPHLGYGMVIDDTPKWMSKPEPIIHAPVKGEGGRLWLELSWVTERAA</sequence>
<accession>A0ABS0DI60</accession>